<organism evidence="1 2">
    <name type="scientific">Ectopseudomonas mendocina</name>
    <name type="common">Pseudomonas mendocina</name>
    <dbReference type="NCBI Taxonomy" id="300"/>
    <lineage>
        <taxon>Bacteria</taxon>
        <taxon>Pseudomonadati</taxon>
        <taxon>Pseudomonadota</taxon>
        <taxon>Gammaproteobacteria</taxon>
        <taxon>Pseudomonadales</taxon>
        <taxon>Pseudomonadaceae</taxon>
        <taxon>Ectopseudomonas</taxon>
    </lineage>
</organism>
<dbReference type="EMBL" id="CP027657">
    <property type="protein sequence ID" value="AVO51234.1"/>
    <property type="molecule type" value="Genomic_DNA"/>
</dbReference>
<accession>A0A2R3QHK9</accession>
<dbReference type="AlphaFoldDB" id="A0A2R3QHK9"/>
<proteinExistence type="predicted"/>
<protein>
    <submittedName>
        <fullName evidence="1">Uncharacterized protein</fullName>
    </submittedName>
</protein>
<evidence type="ECO:0000313" key="2">
    <source>
        <dbReference type="Proteomes" id="UP000238327"/>
    </source>
</evidence>
<dbReference type="OrthoDB" id="6981362at2"/>
<gene>
    <name evidence="1" type="ORF">C7A17_00095</name>
</gene>
<dbReference type="RefSeq" id="WP_106735991.1">
    <property type="nucleotide sequence ID" value="NZ_CP027657.1"/>
</dbReference>
<name>A0A2R3QHK9_ECTME</name>
<dbReference type="Proteomes" id="UP000238327">
    <property type="component" value="Chromosome"/>
</dbReference>
<evidence type="ECO:0000313" key="1">
    <source>
        <dbReference type="EMBL" id="AVO51234.1"/>
    </source>
</evidence>
<reference evidence="1 2" key="1">
    <citation type="submission" date="2018-03" db="EMBL/GenBank/DDBJ databases">
        <title>Complete genome sequence and methylome analysis of Pseudomonas mendocina NEB 698.</title>
        <authorList>
            <person name="Morgan R.D."/>
        </authorList>
    </citation>
    <scope>NUCLEOTIDE SEQUENCE [LARGE SCALE GENOMIC DNA]</scope>
    <source>
        <strain evidence="1 2">NEB698</strain>
    </source>
</reference>
<sequence length="84" mass="8998">MQTTQHKTAQVLLHPACTTNPAAVRAVQQATGQLIVLRGGKPQLAPEPNFIFVVSQPAFVPAEIADRRFFVIDELDGLFGGDAA</sequence>